<feature type="transmembrane region" description="Helical" evidence="1">
    <location>
        <begin position="62"/>
        <end position="83"/>
    </location>
</feature>
<comment type="caution">
    <text evidence="2">The sequence shown here is derived from an EMBL/GenBank/DDBJ whole genome shotgun (WGS) entry which is preliminary data.</text>
</comment>
<dbReference type="Proteomes" id="UP000606600">
    <property type="component" value="Unassembled WGS sequence"/>
</dbReference>
<feature type="transmembrane region" description="Helical" evidence="1">
    <location>
        <begin position="90"/>
        <end position="109"/>
    </location>
</feature>
<organism evidence="2 3">
    <name type="scientific">Mucilaginibacter pankratovii</name>
    <dbReference type="NCBI Taxonomy" id="2772110"/>
    <lineage>
        <taxon>Bacteria</taxon>
        <taxon>Pseudomonadati</taxon>
        <taxon>Bacteroidota</taxon>
        <taxon>Sphingobacteriia</taxon>
        <taxon>Sphingobacteriales</taxon>
        <taxon>Sphingobacteriaceae</taxon>
        <taxon>Mucilaginibacter</taxon>
    </lineage>
</organism>
<gene>
    <name evidence="2" type="ORF">IDJ77_01090</name>
</gene>
<accession>A0ABR7WJB6</accession>
<keyword evidence="3" id="KW-1185">Reference proteome</keyword>
<dbReference type="EMBL" id="JACWMY010000001">
    <property type="protein sequence ID" value="MBD1362390.1"/>
    <property type="molecule type" value="Genomic_DNA"/>
</dbReference>
<feature type="transmembrane region" description="Helical" evidence="1">
    <location>
        <begin position="152"/>
        <end position="176"/>
    </location>
</feature>
<evidence type="ECO:0000313" key="3">
    <source>
        <dbReference type="Proteomes" id="UP000606600"/>
    </source>
</evidence>
<evidence type="ECO:0000256" key="1">
    <source>
        <dbReference type="SAM" id="Phobius"/>
    </source>
</evidence>
<feature type="transmembrane region" description="Helical" evidence="1">
    <location>
        <begin position="115"/>
        <end position="140"/>
    </location>
</feature>
<sequence>MAKYISINIVLELLCLLAAIAYVLRDKSLIWQSGMGFMLLTVVMEELGRHFNLTNQWENNQLVYNLLTLPEAIFISSMFYCMLKDYTRAGPVVITGLALIYGLYLYEFIKNGPFVYMNMTITVMAVIFSVYSFLYMYLFIKDEAYVELKKHAAFWWVTGALMYYFGGLATNLLFTVMPFADRSINARLYSYVYVALNLFLYGFWSYSFKCRYQQTR</sequence>
<evidence type="ECO:0000313" key="2">
    <source>
        <dbReference type="EMBL" id="MBD1362390.1"/>
    </source>
</evidence>
<reference evidence="2 3" key="1">
    <citation type="submission" date="2020-09" db="EMBL/GenBank/DDBJ databases">
        <title>Novel species of Mucilaginibacter isolated from a glacier on the Tibetan Plateau.</title>
        <authorList>
            <person name="Liu Q."/>
            <person name="Xin Y.-H."/>
        </authorList>
    </citation>
    <scope>NUCLEOTIDE SEQUENCE [LARGE SCALE GENOMIC DNA]</scope>
    <source>
        <strain evidence="2 3">ZT4R22</strain>
    </source>
</reference>
<feature type="transmembrane region" description="Helical" evidence="1">
    <location>
        <begin position="188"/>
        <end position="206"/>
    </location>
</feature>
<keyword evidence="1" id="KW-1133">Transmembrane helix</keyword>
<proteinExistence type="predicted"/>
<keyword evidence="1" id="KW-0472">Membrane</keyword>
<keyword evidence="1" id="KW-0812">Transmembrane</keyword>
<protein>
    <submittedName>
        <fullName evidence="2">Uncharacterized protein</fullName>
    </submittedName>
</protein>
<name>A0ABR7WJB6_9SPHI</name>
<dbReference type="RefSeq" id="WP_191187076.1">
    <property type="nucleotide sequence ID" value="NZ_JACWMY010000001.1"/>
</dbReference>